<keyword evidence="3" id="KW-1185">Reference proteome</keyword>
<evidence type="ECO:0000313" key="3">
    <source>
        <dbReference type="Proteomes" id="UP000054805"/>
    </source>
</evidence>
<proteinExistence type="predicted"/>
<name>A0A0V1IGI7_TRIPS</name>
<dbReference type="AlphaFoldDB" id="A0A0V1IGI7"/>
<accession>A0A0V1IGI7</accession>
<evidence type="ECO:0000256" key="1">
    <source>
        <dbReference type="SAM" id="Phobius"/>
    </source>
</evidence>
<evidence type="ECO:0000313" key="2">
    <source>
        <dbReference type="EMBL" id="KRZ21889.1"/>
    </source>
</evidence>
<reference evidence="2 3" key="1">
    <citation type="submission" date="2015-01" db="EMBL/GenBank/DDBJ databases">
        <title>Evolution of Trichinella species and genotypes.</title>
        <authorList>
            <person name="Korhonen P.K."/>
            <person name="Edoardo P."/>
            <person name="Giuseppe L.R."/>
            <person name="Gasser R.B."/>
        </authorList>
    </citation>
    <scope>NUCLEOTIDE SEQUENCE [LARGE SCALE GENOMIC DNA]</scope>
    <source>
        <strain evidence="2">ISS588</strain>
    </source>
</reference>
<keyword evidence="1" id="KW-0472">Membrane</keyword>
<protein>
    <submittedName>
        <fullName evidence="2">Uncharacterized protein</fullName>
    </submittedName>
</protein>
<dbReference type="Proteomes" id="UP000054805">
    <property type="component" value="Unassembled WGS sequence"/>
</dbReference>
<feature type="transmembrane region" description="Helical" evidence="1">
    <location>
        <begin position="43"/>
        <end position="69"/>
    </location>
</feature>
<dbReference type="EMBL" id="JYDS01000190">
    <property type="protein sequence ID" value="KRZ21889.1"/>
    <property type="molecule type" value="Genomic_DNA"/>
</dbReference>
<gene>
    <name evidence="2" type="ORF">T4B_14946</name>
</gene>
<keyword evidence="1" id="KW-0812">Transmembrane</keyword>
<organism evidence="2 3">
    <name type="scientific">Trichinella pseudospiralis</name>
    <name type="common">Parasitic roundworm</name>
    <dbReference type="NCBI Taxonomy" id="6337"/>
    <lineage>
        <taxon>Eukaryota</taxon>
        <taxon>Metazoa</taxon>
        <taxon>Ecdysozoa</taxon>
        <taxon>Nematoda</taxon>
        <taxon>Enoplea</taxon>
        <taxon>Dorylaimia</taxon>
        <taxon>Trichinellida</taxon>
        <taxon>Trichinellidae</taxon>
        <taxon>Trichinella</taxon>
    </lineage>
</organism>
<comment type="caution">
    <text evidence="2">The sequence shown here is derived from an EMBL/GenBank/DDBJ whole genome shotgun (WGS) entry which is preliminary data.</text>
</comment>
<sequence length="78" mass="8937">MVFIHAASSMQMATFSNTEDAFRLLSLYQDGKSLTIMVDRQIVLSYGILCLLTTATAIFDFIFCIALYLEIHREIVYF</sequence>
<keyword evidence="1" id="KW-1133">Transmembrane helix</keyword>